<dbReference type="PROSITE" id="PS51257">
    <property type="entry name" value="PROKAR_LIPOPROTEIN"/>
    <property type="match status" value="1"/>
</dbReference>
<name>A0A480AZB4_9BURK</name>
<dbReference type="OrthoDB" id="5297256at2"/>
<keyword evidence="3" id="KW-1185">Reference proteome</keyword>
<dbReference type="AlphaFoldDB" id="A0A480AZB4"/>
<evidence type="ECO:0000313" key="2">
    <source>
        <dbReference type="EMBL" id="GCL66266.1"/>
    </source>
</evidence>
<gene>
    <name evidence="2" type="ORF">AQPW35_53470</name>
</gene>
<evidence type="ECO:0000313" key="3">
    <source>
        <dbReference type="Proteomes" id="UP000301751"/>
    </source>
</evidence>
<comment type="caution">
    <text evidence="2">The sequence shown here is derived from an EMBL/GenBank/DDBJ whole genome shotgun (WGS) entry which is preliminary data.</text>
</comment>
<evidence type="ECO:0000256" key="1">
    <source>
        <dbReference type="SAM" id="SignalP"/>
    </source>
</evidence>
<sequence>MRRLLIPLLLSVAALLSACDTERAARLEEGVSTEADVRAQFGEPVQVTERADGSKLLAYPRQPEGWTNYQAEIGADGKLTALRQLLTEANFAKVQPGMPQAAVGQLLGRHARELRYATKPGETVWRWHVQRGQDKKVFDVAFDANGQVLQATLGDDERQTQPGG</sequence>
<evidence type="ECO:0008006" key="4">
    <source>
        <dbReference type="Google" id="ProtNLM"/>
    </source>
</evidence>
<reference evidence="3" key="1">
    <citation type="submission" date="2019-03" db="EMBL/GenBank/DDBJ databases">
        <title>Aquabacterium pictum sp.nov., the first bacteriochlorophyll a-containing freshwater bacterium in the genus Aquabacterium of the class Betaproteobacteria.</title>
        <authorList>
            <person name="Hirose S."/>
            <person name="Tank M."/>
            <person name="Hara E."/>
            <person name="Tamaki H."/>
            <person name="Takaichi S."/>
            <person name="Haruta S."/>
            <person name="Hanada S."/>
        </authorList>
    </citation>
    <scope>NUCLEOTIDE SEQUENCE [LARGE SCALE GENOMIC DNA]</scope>
    <source>
        <strain evidence="3">W35</strain>
    </source>
</reference>
<organism evidence="2 3">
    <name type="scientific">Pseudaquabacterium pictum</name>
    <dbReference type="NCBI Taxonomy" id="2315236"/>
    <lineage>
        <taxon>Bacteria</taxon>
        <taxon>Pseudomonadati</taxon>
        <taxon>Pseudomonadota</taxon>
        <taxon>Betaproteobacteria</taxon>
        <taxon>Burkholderiales</taxon>
        <taxon>Sphaerotilaceae</taxon>
        <taxon>Pseudaquabacterium</taxon>
    </lineage>
</organism>
<feature type="signal peptide" evidence="1">
    <location>
        <begin position="1"/>
        <end position="18"/>
    </location>
</feature>
<feature type="chain" id="PRO_5019768308" description="Lipoprotein" evidence="1">
    <location>
        <begin position="19"/>
        <end position="164"/>
    </location>
</feature>
<keyword evidence="1" id="KW-0732">Signal</keyword>
<dbReference type="RefSeq" id="WP_137735968.1">
    <property type="nucleotide sequence ID" value="NZ_BJCL01000030.1"/>
</dbReference>
<proteinExistence type="predicted"/>
<dbReference type="Proteomes" id="UP000301751">
    <property type="component" value="Unassembled WGS sequence"/>
</dbReference>
<protein>
    <recommendedName>
        <fullName evidence="4">Lipoprotein</fullName>
    </recommendedName>
</protein>
<accession>A0A480AZB4</accession>
<dbReference type="EMBL" id="BJCL01000030">
    <property type="protein sequence ID" value="GCL66266.1"/>
    <property type="molecule type" value="Genomic_DNA"/>
</dbReference>